<evidence type="ECO:0000256" key="1">
    <source>
        <dbReference type="ARBA" id="ARBA00005023"/>
    </source>
</evidence>
<evidence type="ECO:0000256" key="4">
    <source>
        <dbReference type="ARBA" id="ARBA00023002"/>
    </source>
</evidence>
<dbReference type="Gene3D" id="1.10.1040.10">
    <property type="entry name" value="N-(1-d-carboxylethyl)-l-norvaline Dehydrogenase, domain 2"/>
    <property type="match status" value="1"/>
</dbReference>
<evidence type="ECO:0000313" key="9">
    <source>
        <dbReference type="EMBL" id="MCE7511053.1"/>
    </source>
</evidence>
<dbReference type="InterPro" id="IPR011548">
    <property type="entry name" value="HIBADH"/>
</dbReference>
<dbReference type="RefSeq" id="WP_022994658.1">
    <property type="nucleotide sequence ID" value="NZ_CBDDTQ010000003.1"/>
</dbReference>
<dbReference type="InterPro" id="IPR015815">
    <property type="entry name" value="HIBADH-related"/>
</dbReference>
<comment type="caution">
    <text evidence="9">The sequence shown here is derived from an EMBL/GenBank/DDBJ whole genome shotgun (WGS) entry which is preliminary data.</text>
</comment>
<evidence type="ECO:0000256" key="3">
    <source>
        <dbReference type="ARBA" id="ARBA00022456"/>
    </source>
</evidence>
<dbReference type="EMBL" id="JAJVKT010000038">
    <property type="protein sequence ID" value="MCE7511053.1"/>
    <property type="molecule type" value="Genomic_DNA"/>
</dbReference>
<comment type="pathway">
    <text evidence="1">Amino-acid degradation.</text>
</comment>
<keyword evidence="4 9" id="KW-0560">Oxidoreductase</keyword>
<dbReference type="GO" id="GO:0051287">
    <property type="term" value="F:NAD binding"/>
    <property type="evidence" value="ECO:0007669"/>
    <property type="project" value="InterPro"/>
</dbReference>
<dbReference type="GO" id="GO:0050661">
    <property type="term" value="F:NADP binding"/>
    <property type="evidence" value="ECO:0007669"/>
    <property type="project" value="InterPro"/>
</dbReference>
<dbReference type="FunFam" id="1.10.1040.10:FF:000006">
    <property type="entry name" value="3-hydroxyisobutyrate dehydrogenase"/>
    <property type="match status" value="1"/>
</dbReference>
<dbReference type="SUPFAM" id="SSF51735">
    <property type="entry name" value="NAD(P)-binding Rossmann-fold domains"/>
    <property type="match status" value="1"/>
</dbReference>
<feature type="domain" description="6-phosphogluconate dehydrogenase NADP-binding" evidence="7">
    <location>
        <begin position="2"/>
        <end position="159"/>
    </location>
</feature>
<feature type="active site" evidence="6">
    <location>
        <position position="170"/>
    </location>
</feature>
<dbReference type="AlphaFoldDB" id="A0A9Q3W8F9"/>
<dbReference type="PANTHER" id="PTHR22981:SF7">
    <property type="entry name" value="3-HYDROXYISOBUTYRATE DEHYDROGENASE, MITOCHONDRIAL"/>
    <property type="match status" value="1"/>
</dbReference>
<dbReference type="KEGG" id="axe:P40_20950"/>
<accession>A0A9Q3W8F9</accession>
<dbReference type="PIRSF" id="PIRSF000103">
    <property type="entry name" value="HIBADH"/>
    <property type="match status" value="1"/>
</dbReference>
<feature type="domain" description="3-hydroxyisobutyrate dehydrogenase-like NAD-binding" evidence="8">
    <location>
        <begin position="164"/>
        <end position="289"/>
    </location>
</feature>
<dbReference type="InterPro" id="IPR008927">
    <property type="entry name" value="6-PGluconate_DH-like_C_sf"/>
</dbReference>
<dbReference type="Proteomes" id="UP001107961">
    <property type="component" value="Unassembled WGS sequence"/>
</dbReference>
<dbReference type="SUPFAM" id="SSF48179">
    <property type="entry name" value="6-phosphogluconate dehydrogenase C-terminal domain-like"/>
    <property type="match status" value="1"/>
</dbReference>
<keyword evidence="3" id="KW-0101">Branched-chain amino acid catabolism</keyword>
<protein>
    <submittedName>
        <fullName evidence="9">3-hydroxyisobutyrate dehydrogenase</fullName>
        <ecNumber evidence="9">1.1.1.31</ecNumber>
    </submittedName>
</protein>
<reference evidence="9" key="1">
    <citation type="submission" date="2022-01" db="EMBL/GenBank/DDBJ databases">
        <authorList>
            <person name="Karlyshev A.V."/>
            <person name="Jaspars M."/>
        </authorList>
    </citation>
    <scope>NUCLEOTIDE SEQUENCE</scope>
    <source>
        <strain evidence="9">AGSA3-2</strain>
    </source>
</reference>
<dbReference type="GO" id="GO:0008442">
    <property type="term" value="F:3-hydroxyisobutyrate dehydrogenase activity"/>
    <property type="evidence" value="ECO:0007669"/>
    <property type="project" value="UniProtKB-EC"/>
</dbReference>
<dbReference type="Gene3D" id="3.40.50.720">
    <property type="entry name" value="NAD(P)-binding Rossmann-like Domain"/>
    <property type="match status" value="1"/>
</dbReference>
<proteinExistence type="inferred from homology"/>
<evidence type="ECO:0000259" key="8">
    <source>
        <dbReference type="Pfam" id="PF14833"/>
    </source>
</evidence>
<evidence type="ECO:0000256" key="2">
    <source>
        <dbReference type="ARBA" id="ARBA00009080"/>
    </source>
</evidence>
<dbReference type="InterPro" id="IPR006115">
    <property type="entry name" value="6PGDH_NADP-bd"/>
</dbReference>
<organism evidence="9 10">
    <name type="scientific">Alloalcanivorax xenomutans</name>
    <dbReference type="NCBI Taxonomy" id="1094342"/>
    <lineage>
        <taxon>Bacteria</taxon>
        <taxon>Pseudomonadati</taxon>
        <taxon>Pseudomonadota</taxon>
        <taxon>Gammaproteobacteria</taxon>
        <taxon>Oceanospirillales</taxon>
        <taxon>Alcanivoracaceae</taxon>
        <taxon>Alloalcanivorax</taxon>
    </lineage>
</organism>
<dbReference type="InterPro" id="IPR029154">
    <property type="entry name" value="HIBADH-like_NADP-bd"/>
</dbReference>
<dbReference type="GO" id="GO:0009083">
    <property type="term" value="P:branched-chain amino acid catabolic process"/>
    <property type="evidence" value="ECO:0007669"/>
    <property type="project" value="UniProtKB-KW"/>
</dbReference>
<keyword evidence="5" id="KW-0520">NAD</keyword>
<dbReference type="InterPro" id="IPR013328">
    <property type="entry name" value="6PGD_dom2"/>
</dbReference>
<dbReference type="NCBIfam" id="TIGR01692">
    <property type="entry name" value="HIBADH"/>
    <property type="match status" value="1"/>
</dbReference>
<comment type="similarity">
    <text evidence="2">Belongs to the HIBADH-related family.</text>
</comment>
<keyword evidence="10" id="KW-1185">Reference proteome</keyword>
<dbReference type="InterPro" id="IPR036291">
    <property type="entry name" value="NAD(P)-bd_dom_sf"/>
</dbReference>
<evidence type="ECO:0000313" key="10">
    <source>
        <dbReference type="Proteomes" id="UP001107961"/>
    </source>
</evidence>
<dbReference type="EC" id="1.1.1.31" evidence="9"/>
<dbReference type="PANTHER" id="PTHR22981">
    <property type="entry name" value="3-HYDROXYISOBUTYRATE DEHYDROGENASE-RELATED"/>
    <property type="match status" value="1"/>
</dbReference>
<gene>
    <name evidence="9" type="primary">mmsB</name>
    <name evidence="9" type="ORF">LZG35_20660</name>
</gene>
<dbReference type="GeneID" id="94688788"/>
<evidence type="ECO:0000256" key="5">
    <source>
        <dbReference type="ARBA" id="ARBA00023027"/>
    </source>
</evidence>
<dbReference type="Pfam" id="PF14833">
    <property type="entry name" value="NAD_binding_11"/>
    <property type="match status" value="1"/>
</dbReference>
<dbReference type="Pfam" id="PF03446">
    <property type="entry name" value="NAD_binding_2"/>
    <property type="match status" value="1"/>
</dbReference>
<sequence length="296" mass="30244">MRIAFFGVGHMGGPMAANLVKAGHEVLAFDLVPALLQEAVNAGASAADSPKQAVENAEVVISMLPSGAAAKGLYLGDDGILDAIGQDSLIIDCSTIDAATARELAGAAADSGRVMIDAPVSGGVGGAKAGTLTFICGGPEDAVERARAVLECMGSKIFRAGDNGAGQVAKICNNMLLAVHMIGTAEALQLGVDHGLDPKVLSDIMFASSGRNWSLEVYNPWPGVMEGVPSSNDYQGGFGVNLMNKDLGLALEAALASKSATPMGALAKSLYGLHANAGNGGLDFSSIQRFFKHRDE</sequence>
<evidence type="ECO:0000256" key="6">
    <source>
        <dbReference type="PIRSR" id="PIRSR000103-1"/>
    </source>
</evidence>
<name>A0A9Q3W8F9_9GAMM</name>
<evidence type="ECO:0000259" key="7">
    <source>
        <dbReference type="Pfam" id="PF03446"/>
    </source>
</evidence>